<feature type="compositionally biased region" description="Low complexity" evidence="1">
    <location>
        <begin position="1802"/>
        <end position="1818"/>
    </location>
</feature>
<dbReference type="OrthoDB" id="1901675at2759"/>
<proteinExistence type="predicted"/>
<dbReference type="InterPro" id="IPR036770">
    <property type="entry name" value="Ankyrin_rpt-contain_sf"/>
</dbReference>
<evidence type="ECO:0000256" key="1">
    <source>
        <dbReference type="SAM" id="MobiDB-lite"/>
    </source>
</evidence>
<dbReference type="VEuPathDB" id="AmoebaDB:DICPUDRAFT_97156"/>
<dbReference type="eggNOG" id="ENOG502SG89">
    <property type="taxonomic scope" value="Eukaryota"/>
</dbReference>
<dbReference type="OMA" id="HIMESRE"/>
<evidence type="ECO:0008006" key="4">
    <source>
        <dbReference type="Google" id="ProtNLM"/>
    </source>
</evidence>
<organism evidence="2 3">
    <name type="scientific">Dictyostelium purpureum</name>
    <name type="common">Slime mold</name>
    <dbReference type="NCBI Taxonomy" id="5786"/>
    <lineage>
        <taxon>Eukaryota</taxon>
        <taxon>Amoebozoa</taxon>
        <taxon>Evosea</taxon>
        <taxon>Eumycetozoa</taxon>
        <taxon>Dictyostelia</taxon>
        <taxon>Dictyosteliales</taxon>
        <taxon>Dictyosteliaceae</taxon>
        <taxon>Dictyostelium</taxon>
    </lineage>
</organism>
<feature type="region of interest" description="Disordered" evidence="1">
    <location>
        <begin position="1802"/>
        <end position="1821"/>
    </location>
</feature>
<evidence type="ECO:0000313" key="3">
    <source>
        <dbReference type="Proteomes" id="UP000001064"/>
    </source>
</evidence>
<keyword evidence="3" id="KW-1185">Reference proteome</keyword>
<dbReference type="EMBL" id="GL870992">
    <property type="protein sequence ID" value="EGC37741.1"/>
    <property type="molecule type" value="Genomic_DNA"/>
</dbReference>
<sequence length="1962" mass="228355">MIENDNVDNIIKFLNKKTKLSLHLQNKKKLIKFIDNYYNNHESGTFYSTIFEKDEYCHLNSHQKEIIKVLIDDIIVPPKSLLSENATIRNSFIKSPSFNHNIFIPLDYNNNKLVFFKELLFNSANDYNNLKPIYNTISNLELNNNKFKNLIINDLNNILLNNENFFFEISNYLFEEESILLYPDLNFRTIQKSNAYELLAFNHIESQYNRINENNLSNSIILTDNEENNNQFIFKLDNESHLINQLKEDATFIFYNNLFNNNNNFIKKFNLFSISIVPNNTNNTNINNNNNNKKSIESNNFYFQGSNYISGKTLQQYINDKNPIEKINRNSFSGHFISSVLLLQTNYQPENLIIDNSFKIIGIDNDSCLENNEIIIKNFISSSLNSSRSELNSTTMYFFQNKNILFTLESLMNEPLEENIRNKITQINPYIFMFNFFNQLLEKEKYYDEFIYLSLFSLSNSQIPLKASAYTPIDKNQKKEEIKENLGLNFKVSNRFLKDMLQRFNILVQFVKENPLATHYEILEILLPISYRTYKALLKIKENPLSQIQYLNSDFDFQSLLLENNEDPDETNIQKLFSLLNQKPEIVQSQQSLSSLINNIDIHDSIFSSITTLIEIVDLSSFVNDYLNYKKSNKKDNQKRGNELLKWVEMVIMFLCDNIANKKTPHIFQIHESWYTLKRIILQIIVEQGATGIIIYEFINLVKISEKDINENVENHGSNDSILHCAIEANNPTLLDQLEKLIEFGANREIIKNYTILELAAIKKNYQLFKKLVELGCGKDTSFHNKTIIEFYKSFTIQEKEDFKSTFPKLLYLNPRLAWSISLEVLLPQCENINDNNTSNDIIVKTTNYHNRIIPNHLNHQLFEKNGSIKKTNEYGSRAVPHLEEFGVRIYFKFEPLFPGIETAVINLTEMIFGYLSPYCELASINDEPVLLIQQVEGVPLYNVLLDAPEMVNGLDGSNVSKLLVMAMLISPSDGNLGNYIFSKIPFQDGYRILSIDNDQAFMPGVSIPLKNGISHNKASLFCQTVLFLLDQMNDPIHQDVIDSITKIENLFEVFKCWLESLIVHNGASIKHFNDYYIKNSNENKTIIGVPFSAGTIEQLFTKLIRIQNALSKKKHLTHIQLLDIIEPQVSDRYKKLLNKKIPILNKYQILYNLNDNDHKRAYTSSIHTSMHIMESREIKNICNIQNDILNGRAYGPSQAFLEIEKTQSSYKSIHNFFNILEHEENQQQILNGGEKSAVGGEKENSKKNLLNFTILFPKSLSKESLKISASLVEKIMKLIKFQTLSIQKQNYLFDIIRDKEIRYLSIVNSKALEIQTIKSFNLTQIIKIDLTNCENLQSLSGGMFNMKDLAIPLLTHLKVDKCSNLIDIRLYAPYLIKLSARYCVNLAKIDLKHSVSKLSQINLEGTLKSRMLMDTLWKYKKLKKLNISGCNFEKFYSNKNSKYLSFVDFDYISHRGLKDNYESNDFLTINTIELSNIEVYLPNLKELVAKNCLNIKNLKLFLPRCKKIDIDESNITKISGYAPLLEQVLTKASENHTIQYVYTDIHLMNKLNSKVVHLFTNNHLVMETLFKQGQMKPQYVEKLTNQYNFNNKIYNHKFKFKITNDFNIIKKKSWLFSTIVFLLEFNFNNNSNYSNIIKQHLISNLVQIPNLQPNLEILVFFIVKNYHGTECIESLLKDEFEKLKEEFKLKTTTKTIEFIGKNKKPSIFLDLISEQINKNNLDIRKPIQNNIKTFIFKENTDQYAINNFKIQFFKREFDITEILDHLNNIEISNLFSNFFNFDNNNSPQLFKSGSTTSLTSSSSTSSLSSLSSSSSSTPTAGSNKEYLLNQKFFLNNLQNLFLILRIEQNEPFIKWFEKEIGFEYINLFSPFNSNLLLCRCCESGNLEILKWYLSNYNLKNLIDFKDIYDKSILDYANDNPIILNFLNNYNNNNSNNNNNDSNRNSNNDINIDKNDFINIIK</sequence>
<dbReference type="PANTHER" id="PTHR46433:SF1">
    <property type="entry name" value="ANKYRIN REPEAT-CONTAINING PROTEIN"/>
    <property type="match status" value="1"/>
</dbReference>
<evidence type="ECO:0000313" key="2">
    <source>
        <dbReference type="EMBL" id="EGC37741.1"/>
    </source>
</evidence>
<dbReference type="SUPFAM" id="SSF48403">
    <property type="entry name" value="Ankyrin repeat"/>
    <property type="match status" value="1"/>
</dbReference>
<dbReference type="Proteomes" id="UP000001064">
    <property type="component" value="Unassembled WGS sequence"/>
</dbReference>
<dbReference type="PANTHER" id="PTHR46433">
    <property type="entry name" value="ANK_REP_REGION DOMAIN-CONTAINING PROTEIN-RELATED"/>
    <property type="match status" value="1"/>
</dbReference>
<accession>F0ZEB2</accession>
<name>F0ZEB2_DICPU</name>
<reference evidence="3" key="1">
    <citation type="journal article" date="2011" name="Genome Biol.">
        <title>Comparative genomics of the social amoebae Dictyostelium discoideum and Dictyostelium purpureum.</title>
        <authorList>
            <consortium name="US DOE Joint Genome Institute (JGI-PGF)"/>
            <person name="Sucgang R."/>
            <person name="Kuo A."/>
            <person name="Tian X."/>
            <person name="Salerno W."/>
            <person name="Parikh A."/>
            <person name="Feasley C.L."/>
            <person name="Dalin E."/>
            <person name="Tu H."/>
            <person name="Huang E."/>
            <person name="Barry K."/>
            <person name="Lindquist E."/>
            <person name="Shapiro H."/>
            <person name="Bruce D."/>
            <person name="Schmutz J."/>
            <person name="Salamov A."/>
            <person name="Fey P."/>
            <person name="Gaudet P."/>
            <person name="Anjard C."/>
            <person name="Babu M.M."/>
            <person name="Basu S."/>
            <person name="Bushmanova Y."/>
            <person name="van der Wel H."/>
            <person name="Katoh-Kurasawa M."/>
            <person name="Dinh C."/>
            <person name="Coutinho P.M."/>
            <person name="Saito T."/>
            <person name="Elias M."/>
            <person name="Schaap P."/>
            <person name="Kay R.R."/>
            <person name="Henrissat B."/>
            <person name="Eichinger L."/>
            <person name="Rivero F."/>
            <person name="Putnam N.H."/>
            <person name="West C.M."/>
            <person name="Loomis W.F."/>
            <person name="Chisholm R.L."/>
            <person name="Shaulsky G."/>
            <person name="Strassmann J.E."/>
            <person name="Queller D.C."/>
            <person name="Kuspa A."/>
            <person name="Grigoriev I.V."/>
        </authorList>
    </citation>
    <scope>NUCLEOTIDE SEQUENCE [LARGE SCALE GENOMIC DNA]</scope>
    <source>
        <strain evidence="3">QSDP1</strain>
    </source>
</reference>
<dbReference type="RefSeq" id="XP_003285762.1">
    <property type="nucleotide sequence ID" value="XM_003285714.1"/>
</dbReference>
<dbReference type="GeneID" id="10499254"/>
<dbReference type="SUPFAM" id="SSF52058">
    <property type="entry name" value="L domain-like"/>
    <property type="match status" value="1"/>
</dbReference>
<dbReference type="KEGG" id="dpp:DICPUDRAFT_97156"/>
<protein>
    <recommendedName>
        <fullName evidence="4">Ankyrin repeat protein</fullName>
    </recommendedName>
</protein>
<dbReference type="InParanoid" id="F0ZEB2"/>
<gene>
    <name evidence="2" type="ORF">DICPUDRAFT_97156</name>
</gene>